<dbReference type="Gene3D" id="3.30.200.20">
    <property type="entry name" value="Phosphorylase Kinase, domain 1"/>
    <property type="match status" value="1"/>
</dbReference>
<sequence length="707" mass="73686">MLIDRAEIERALPGYDIGGQIGRGGFGLVFTARHRRLGVTRAVKAIVAPEVDDAELSRRFLSEAQLMTELDHPHLVRVFEYAEHGSVRLLVMEYLAGGTLGQRLHQPVTPERVCAWALAIADGLQAAHERGVAHRDIKPDNVLFTAGGAPKLSDFGIAKLFEGTAASTSGLLGTPIYMAPEQFLGAPVGPAADLYSLGATLYRALADRTPVGTDLSLAAVVRQVIEREPAPLDDVPSRVAAVVMRALAKKPSDRPASAQEFAVELARAARDSFGRGWITTTGVPLRVDPRVLLDEPAPPAPTPQPDVPTRISGGLSPAFAPAALAAAPVALAAPPAAPAPAALSVPPARPRTGRRTAWLVAAAGLAVVALVLTAGYVGSRLGSPSADVRAGATAPVSSAPAPRPTPTTATLVKTLSGHTDDIYAVAFDPKRPVIASGGKDGSIRFWNTRTGDPIGPARPSQHGNVDGLAYTADGRTLVTSQSDGTILLWDPQIGQRRGDALTGHDGAVNAVAVNRAGTLIASAGNDKTVRIWDLATGKQTVPALKGHTAEVTWVAFSPDGRLVASVSSDKTVRLWNAATGAAIGGPMTGHTAEVWSVAFNPDGNRLATASDDGTVRLWDVATRAQVGSALTGHNEGVDTVAFSPDGRLLASAGEDKSLGLWNPNTGRLISFVATYHSDLIYNVAFSADSREIATAGADHTVKLWQLA</sequence>
<evidence type="ECO:0000256" key="1">
    <source>
        <dbReference type="ARBA" id="ARBA00022574"/>
    </source>
</evidence>
<evidence type="ECO:0000256" key="4">
    <source>
        <dbReference type="ARBA" id="ARBA00022840"/>
    </source>
</evidence>
<dbReference type="InterPro" id="IPR017441">
    <property type="entry name" value="Protein_kinase_ATP_BS"/>
</dbReference>
<accession>A0A545AS68</accession>
<dbReference type="GO" id="GO:0004672">
    <property type="term" value="F:protein kinase activity"/>
    <property type="evidence" value="ECO:0007669"/>
    <property type="project" value="InterPro"/>
</dbReference>
<dbReference type="PROSITE" id="PS50082">
    <property type="entry name" value="WD_REPEATS_2"/>
    <property type="match status" value="7"/>
</dbReference>
<evidence type="ECO:0000259" key="9">
    <source>
        <dbReference type="PROSITE" id="PS50011"/>
    </source>
</evidence>
<feature type="repeat" description="WD" evidence="5">
    <location>
        <begin position="415"/>
        <end position="456"/>
    </location>
</feature>
<dbReference type="InParanoid" id="A0A545AS68"/>
<dbReference type="SUPFAM" id="SSF50978">
    <property type="entry name" value="WD40 repeat-like"/>
    <property type="match status" value="1"/>
</dbReference>
<keyword evidence="4 6" id="KW-0067">ATP-binding</keyword>
<feature type="repeat" description="WD" evidence="5">
    <location>
        <begin position="458"/>
        <end position="490"/>
    </location>
</feature>
<evidence type="ECO:0000313" key="10">
    <source>
        <dbReference type="EMBL" id="TQS44178.1"/>
    </source>
</evidence>
<keyword evidence="8" id="KW-0812">Transmembrane</keyword>
<evidence type="ECO:0000256" key="3">
    <source>
        <dbReference type="ARBA" id="ARBA00022741"/>
    </source>
</evidence>
<dbReference type="PROSITE" id="PS00108">
    <property type="entry name" value="PROTEIN_KINASE_ST"/>
    <property type="match status" value="1"/>
</dbReference>
<organism evidence="10 11">
    <name type="scientific">Cryptosporangium phraense</name>
    <dbReference type="NCBI Taxonomy" id="2593070"/>
    <lineage>
        <taxon>Bacteria</taxon>
        <taxon>Bacillati</taxon>
        <taxon>Actinomycetota</taxon>
        <taxon>Actinomycetes</taxon>
        <taxon>Cryptosporangiales</taxon>
        <taxon>Cryptosporangiaceae</taxon>
        <taxon>Cryptosporangium</taxon>
    </lineage>
</organism>
<dbReference type="PRINTS" id="PR00320">
    <property type="entry name" value="GPROTEINBRPT"/>
</dbReference>
<feature type="domain" description="Protein kinase" evidence="9">
    <location>
        <begin position="15"/>
        <end position="278"/>
    </location>
</feature>
<dbReference type="AlphaFoldDB" id="A0A545AS68"/>
<feature type="compositionally biased region" description="Low complexity" evidence="7">
    <location>
        <begin position="392"/>
        <end position="406"/>
    </location>
</feature>
<dbReference type="Pfam" id="PF00400">
    <property type="entry name" value="WD40"/>
    <property type="match status" value="7"/>
</dbReference>
<protein>
    <submittedName>
        <fullName evidence="10">Protein kinase</fullName>
    </submittedName>
</protein>
<dbReference type="InterPro" id="IPR008271">
    <property type="entry name" value="Ser/Thr_kinase_AS"/>
</dbReference>
<dbReference type="CDD" id="cd14014">
    <property type="entry name" value="STKc_PknB_like"/>
    <property type="match status" value="1"/>
</dbReference>
<evidence type="ECO:0000256" key="7">
    <source>
        <dbReference type="SAM" id="MobiDB-lite"/>
    </source>
</evidence>
<dbReference type="SMART" id="SM00220">
    <property type="entry name" value="S_TKc"/>
    <property type="match status" value="1"/>
</dbReference>
<evidence type="ECO:0000256" key="6">
    <source>
        <dbReference type="PROSITE-ProRule" id="PRU10141"/>
    </source>
</evidence>
<dbReference type="Gene3D" id="1.10.510.10">
    <property type="entry name" value="Transferase(Phosphotransferase) domain 1"/>
    <property type="match status" value="1"/>
</dbReference>
<dbReference type="PANTHER" id="PTHR19879:SF9">
    <property type="entry name" value="TRANSCRIPTION INITIATION FACTOR TFIID SUBUNIT 5"/>
    <property type="match status" value="1"/>
</dbReference>
<dbReference type="SUPFAM" id="SSF56112">
    <property type="entry name" value="Protein kinase-like (PK-like)"/>
    <property type="match status" value="1"/>
</dbReference>
<dbReference type="GO" id="GO:0005524">
    <property type="term" value="F:ATP binding"/>
    <property type="evidence" value="ECO:0007669"/>
    <property type="project" value="UniProtKB-UniRule"/>
</dbReference>
<keyword evidence="2" id="KW-0677">Repeat</keyword>
<keyword evidence="8" id="KW-0472">Membrane</keyword>
<keyword evidence="3 6" id="KW-0547">Nucleotide-binding</keyword>
<proteinExistence type="predicted"/>
<dbReference type="PROSITE" id="PS00678">
    <property type="entry name" value="WD_REPEATS_1"/>
    <property type="match status" value="4"/>
</dbReference>
<dbReference type="CDD" id="cd00200">
    <property type="entry name" value="WD40"/>
    <property type="match status" value="1"/>
</dbReference>
<dbReference type="RefSeq" id="WP_142705172.1">
    <property type="nucleotide sequence ID" value="NZ_VIRS01000009.1"/>
</dbReference>
<keyword evidence="11" id="KW-1185">Reference proteome</keyword>
<gene>
    <name evidence="10" type="ORF">FL583_14610</name>
</gene>
<dbReference type="InterPro" id="IPR019775">
    <property type="entry name" value="WD40_repeat_CS"/>
</dbReference>
<name>A0A545AS68_9ACTN</name>
<evidence type="ECO:0000256" key="5">
    <source>
        <dbReference type="PROSITE-ProRule" id="PRU00221"/>
    </source>
</evidence>
<dbReference type="SMART" id="SM00320">
    <property type="entry name" value="WD40"/>
    <property type="match status" value="7"/>
</dbReference>
<feature type="repeat" description="WD" evidence="5">
    <location>
        <begin position="587"/>
        <end position="628"/>
    </location>
</feature>
<evidence type="ECO:0000313" key="11">
    <source>
        <dbReference type="Proteomes" id="UP000317982"/>
    </source>
</evidence>
<comment type="caution">
    <text evidence="10">The sequence shown here is derived from an EMBL/GenBank/DDBJ whole genome shotgun (WGS) entry which is preliminary data.</text>
</comment>
<dbReference type="Pfam" id="PF00069">
    <property type="entry name" value="Pkinase"/>
    <property type="match status" value="1"/>
</dbReference>
<evidence type="ECO:0000256" key="2">
    <source>
        <dbReference type="ARBA" id="ARBA00022737"/>
    </source>
</evidence>
<dbReference type="InterPro" id="IPR015943">
    <property type="entry name" value="WD40/YVTN_repeat-like_dom_sf"/>
</dbReference>
<feature type="region of interest" description="Disordered" evidence="7">
    <location>
        <begin position="383"/>
        <end position="406"/>
    </location>
</feature>
<dbReference type="InterPro" id="IPR001680">
    <property type="entry name" value="WD40_rpt"/>
</dbReference>
<evidence type="ECO:0000256" key="8">
    <source>
        <dbReference type="SAM" id="Phobius"/>
    </source>
</evidence>
<dbReference type="InterPro" id="IPR000719">
    <property type="entry name" value="Prot_kinase_dom"/>
</dbReference>
<dbReference type="PROSITE" id="PS50294">
    <property type="entry name" value="WD_REPEATS_REGION"/>
    <property type="match status" value="7"/>
</dbReference>
<feature type="binding site" evidence="6">
    <location>
        <position position="44"/>
    </location>
    <ligand>
        <name>ATP</name>
        <dbReference type="ChEBI" id="CHEBI:30616"/>
    </ligand>
</feature>
<keyword evidence="1 5" id="KW-0853">WD repeat</keyword>
<feature type="repeat" description="WD" evidence="5">
    <location>
        <begin position="544"/>
        <end position="585"/>
    </location>
</feature>
<dbReference type="InterPro" id="IPR036322">
    <property type="entry name" value="WD40_repeat_dom_sf"/>
</dbReference>
<feature type="repeat" description="WD" evidence="5">
    <location>
        <begin position="630"/>
        <end position="671"/>
    </location>
</feature>
<dbReference type="Gene3D" id="2.130.10.10">
    <property type="entry name" value="YVTN repeat-like/Quinoprotein amine dehydrogenase"/>
    <property type="match status" value="3"/>
</dbReference>
<feature type="repeat" description="WD" evidence="5">
    <location>
        <begin position="501"/>
        <end position="542"/>
    </location>
</feature>
<keyword evidence="10" id="KW-0418">Kinase</keyword>
<dbReference type="PANTHER" id="PTHR19879">
    <property type="entry name" value="TRANSCRIPTION INITIATION FACTOR TFIID"/>
    <property type="match status" value="1"/>
</dbReference>
<keyword evidence="8" id="KW-1133">Transmembrane helix</keyword>
<dbReference type="EMBL" id="VIRS01000009">
    <property type="protein sequence ID" value="TQS44178.1"/>
    <property type="molecule type" value="Genomic_DNA"/>
</dbReference>
<dbReference type="Proteomes" id="UP000317982">
    <property type="component" value="Unassembled WGS sequence"/>
</dbReference>
<feature type="repeat" description="WD" evidence="5">
    <location>
        <begin position="673"/>
        <end position="707"/>
    </location>
</feature>
<dbReference type="InterPro" id="IPR020472">
    <property type="entry name" value="WD40_PAC1"/>
</dbReference>
<dbReference type="PROSITE" id="PS00107">
    <property type="entry name" value="PROTEIN_KINASE_ATP"/>
    <property type="match status" value="1"/>
</dbReference>
<dbReference type="OrthoDB" id="951193at2"/>
<keyword evidence="10" id="KW-0808">Transferase</keyword>
<dbReference type="PROSITE" id="PS50011">
    <property type="entry name" value="PROTEIN_KINASE_DOM"/>
    <property type="match status" value="1"/>
</dbReference>
<reference evidence="10 11" key="1">
    <citation type="submission" date="2019-07" db="EMBL/GenBank/DDBJ databases">
        <title>Cryptosporangium phraense sp. nov., isolated from plant litter.</title>
        <authorList>
            <person name="Suriyachadkun C."/>
        </authorList>
    </citation>
    <scope>NUCLEOTIDE SEQUENCE [LARGE SCALE GENOMIC DNA]</scope>
    <source>
        <strain evidence="10 11">A-T 5661</strain>
    </source>
</reference>
<feature type="transmembrane region" description="Helical" evidence="8">
    <location>
        <begin position="357"/>
        <end position="377"/>
    </location>
</feature>
<dbReference type="InterPro" id="IPR011009">
    <property type="entry name" value="Kinase-like_dom_sf"/>
</dbReference>